<name>A0AA36N5X3_9DINO</name>
<accession>A0AA36N5X3</accession>
<comment type="caution">
    <text evidence="1">The sequence shown here is derived from an EMBL/GenBank/DDBJ whole genome shotgun (WGS) entry which is preliminary data.</text>
</comment>
<evidence type="ECO:0000313" key="2">
    <source>
        <dbReference type="Proteomes" id="UP001178507"/>
    </source>
</evidence>
<evidence type="ECO:0000313" key="1">
    <source>
        <dbReference type="EMBL" id="CAJ1395497.1"/>
    </source>
</evidence>
<dbReference type="Proteomes" id="UP001178507">
    <property type="component" value="Unassembled WGS sequence"/>
</dbReference>
<dbReference type="EMBL" id="CAUJNA010003175">
    <property type="protein sequence ID" value="CAJ1395497.1"/>
    <property type="molecule type" value="Genomic_DNA"/>
</dbReference>
<proteinExistence type="predicted"/>
<organism evidence="1 2">
    <name type="scientific">Effrenium voratum</name>
    <dbReference type="NCBI Taxonomy" id="2562239"/>
    <lineage>
        <taxon>Eukaryota</taxon>
        <taxon>Sar</taxon>
        <taxon>Alveolata</taxon>
        <taxon>Dinophyceae</taxon>
        <taxon>Suessiales</taxon>
        <taxon>Symbiodiniaceae</taxon>
        <taxon>Effrenium</taxon>
    </lineage>
</organism>
<dbReference type="AlphaFoldDB" id="A0AA36N5X3"/>
<sequence length="108" mass="11831">AAFPSKLKVRTFFADVKESEGKEPKDEIPAGKDCSAKTCKRCECPRCPICPECPDGFKPREKVPLASTEGKIASKEDNCPSCLECPPCPTCPTKCEPCFKIGTKEQFL</sequence>
<keyword evidence="2" id="KW-1185">Reference proteome</keyword>
<feature type="non-terminal residue" evidence="1">
    <location>
        <position position="108"/>
    </location>
</feature>
<protein>
    <submittedName>
        <fullName evidence="1">Uncharacterized protein</fullName>
    </submittedName>
</protein>
<gene>
    <name evidence="1" type="ORF">EVOR1521_LOCUS19922</name>
</gene>
<reference evidence="1" key="1">
    <citation type="submission" date="2023-08" db="EMBL/GenBank/DDBJ databases">
        <authorList>
            <person name="Chen Y."/>
            <person name="Shah S."/>
            <person name="Dougan E. K."/>
            <person name="Thang M."/>
            <person name="Chan C."/>
        </authorList>
    </citation>
    <scope>NUCLEOTIDE SEQUENCE</scope>
</reference>